<dbReference type="GO" id="GO:0140359">
    <property type="term" value="F:ABC-type transporter activity"/>
    <property type="evidence" value="ECO:0007669"/>
    <property type="project" value="InterPro"/>
</dbReference>
<evidence type="ECO:0000256" key="2">
    <source>
        <dbReference type="ARBA" id="ARBA00007783"/>
    </source>
</evidence>
<keyword evidence="3 8" id="KW-0813">Transport</keyword>
<evidence type="ECO:0000256" key="6">
    <source>
        <dbReference type="ARBA" id="ARBA00022989"/>
    </source>
</evidence>
<comment type="similarity">
    <text evidence="2 8">Belongs to the ABC-2 integral membrane protein family.</text>
</comment>
<evidence type="ECO:0000256" key="3">
    <source>
        <dbReference type="ARBA" id="ARBA00022448"/>
    </source>
</evidence>
<dbReference type="InterPro" id="IPR047817">
    <property type="entry name" value="ABC2_TM_bact-type"/>
</dbReference>
<keyword evidence="12" id="KW-1185">Reference proteome</keyword>
<dbReference type="GO" id="GO:0015920">
    <property type="term" value="P:lipopolysaccharide transport"/>
    <property type="evidence" value="ECO:0007669"/>
    <property type="project" value="TreeGrafter"/>
</dbReference>
<evidence type="ECO:0000313" key="11">
    <source>
        <dbReference type="EMBL" id="ROR91552.1"/>
    </source>
</evidence>
<accession>A0A3N2CVH6</accession>
<evidence type="ECO:0000259" key="10">
    <source>
        <dbReference type="PROSITE" id="PS51012"/>
    </source>
</evidence>
<dbReference type="EMBL" id="RKHO01000001">
    <property type="protein sequence ID" value="ROR91552.1"/>
    <property type="molecule type" value="Genomic_DNA"/>
</dbReference>
<comment type="subcellular location">
    <subcellularLocation>
        <location evidence="1 8">Cell membrane</location>
        <topology evidence="1 8">Multi-pass membrane protein</topology>
    </subcellularLocation>
</comment>
<feature type="transmembrane region" description="Helical" evidence="8">
    <location>
        <begin position="104"/>
        <end position="124"/>
    </location>
</feature>
<dbReference type="AlphaFoldDB" id="A0A3N2CVH6"/>
<dbReference type="Pfam" id="PF01061">
    <property type="entry name" value="ABC2_membrane"/>
    <property type="match status" value="1"/>
</dbReference>
<feature type="region of interest" description="Disordered" evidence="9">
    <location>
        <begin position="1"/>
        <end position="32"/>
    </location>
</feature>
<feature type="transmembrane region" description="Helical" evidence="8">
    <location>
        <begin position="167"/>
        <end position="193"/>
    </location>
</feature>
<dbReference type="RefSeq" id="WP_123391107.1">
    <property type="nucleotide sequence ID" value="NZ_RKHO01000001.1"/>
</dbReference>
<feature type="transmembrane region" description="Helical" evidence="8">
    <location>
        <begin position="200"/>
        <end position="228"/>
    </location>
</feature>
<feature type="transmembrane region" description="Helical" evidence="8">
    <location>
        <begin position="234"/>
        <end position="252"/>
    </location>
</feature>
<protein>
    <recommendedName>
        <fullName evidence="8">Transport permease protein</fullName>
    </recommendedName>
</protein>
<organism evidence="11 12">
    <name type="scientific">Nocardioides aurantiacus</name>
    <dbReference type="NCBI Taxonomy" id="86796"/>
    <lineage>
        <taxon>Bacteria</taxon>
        <taxon>Bacillati</taxon>
        <taxon>Actinomycetota</taxon>
        <taxon>Actinomycetes</taxon>
        <taxon>Propionibacteriales</taxon>
        <taxon>Nocardioidaceae</taxon>
        <taxon>Nocardioides</taxon>
    </lineage>
</organism>
<keyword evidence="6 8" id="KW-1133">Transmembrane helix</keyword>
<feature type="transmembrane region" description="Helical" evidence="8">
    <location>
        <begin position="305"/>
        <end position="326"/>
    </location>
</feature>
<evidence type="ECO:0000256" key="4">
    <source>
        <dbReference type="ARBA" id="ARBA00022475"/>
    </source>
</evidence>
<keyword evidence="5 8" id="KW-0812">Transmembrane</keyword>
<evidence type="ECO:0000256" key="9">
    <source>
        <dbReference type="SAM" id="MobiDB-lite"/>
    </source>
</evidence>
<evidence type="ECO:0000256" key="1">
    <source>
        <dbReference type="ARBA" id="ARBA00004651"/>
    </source>
</evidence>
<dbReference type="InterPro" id="IPR013525">
    <property type="entry name" value="ABC2_TM"/>
</dbReference>
<sequence>MKPADRRSAPQETDERPRNAGRRARRLARNQADAMPVVEAADAPRTTRRVEAELQAPAPRGGLVEVFQQPYLLRLIVRRQLAQMYSASLLGLLWSYVQPAMRFSVYYVVMGYILVLHQGFPYFAVHLFTGMVVVHYFGETWNGGTRSIWQNQALVKKMRMPREVFPVSAMVVAAYHTFPQVLVLVVCCLFIGWSITWTSLAALVLGLSILVTFSAALAIFFSAVNVFYRDFQNIVGTIMQFMHFLVPMIYPFERIYAAHLDHPVLYQIYVANPVAQAVMLLQRFFWYPLVEDPSSIGQAFPPDMFVRGSITLVISLVLLAGAQRFFSRVEGKFPERL</sequence>
<evidence type="ECO:0000313" key="12">
    <source>
        <dbReference type="Proteomes" id="UP000281738"/>
    </source>
</evidence>
<comment type="caution">
    <text evidence="11">The sequence shown here is derived from an EMBL/GenBank/DDBJ whole genome shotgun (WGS) entry which is preliminary data.</text>
</comment>
<feature type="compositionally biased region" description="Basic and acidic residues" evidence="9">
    <location>
        <begin position="1"/>
        <end position="18"/>
    </location>
</feature>
<name>A0A3N2CVH6_9ACTN</name>
<dbReference type="Proteomes" id="UP000281738">
    <property type="component" value="Unassembled WGS sequence"/>
</dbReference>
<feature type="domain" description="ABC transmembrane type-2" evidence="10">
    <location>
        <begin position="90"/>
        <end position="329"/>
    </location>
</feature>
<feature type="transmembrane region" description="Helical" evidence="8">
    <location>
        <begin position="264"/>
        <end position="285"/>
    </location>
</feature>
<dbReference type="OrthoDB" id="9789409at2"/>
<keyword evidence="4 8" id="KW-1003">Cell membrane</keyword>
<feature type="compositionally biased region" description="Basic residues" evidence="9">
    <location>
        <begin position="19"/>
        <end position="28"/>
    </location>
</feature>
<dbReference type="PANTHER" id="PTHR30413">
    <property type="entry name" value="INNER MEMBRANE TRANSPORT PERMEASE"/>
    <property type="match status" value="1"/>
</dbReference>
<gene>
    <name evidence="11" type="ORF">EDD33_2422</name>
</gene>
<evidence type="ECO:0000256" key="8">
    <source>
        <dbReference type="RuleBase" id="RU361157"/>
    </source>
</evidence>
<reference evidence="11 12" key="1">
    <citation type="submission" date="2018-11" db="EMBL/GenBank/DDBJ databases">
        <title>Sequencing the genomes of 1000 actinobacteria strains.</title>
        <authorList>
            <person name="Klenk H.-P."/>
        </authorList>
    </citation>
    <scope>NUCLEOTIDE SEQUENCE [LARGE SCALE GENOMIC DNA]</scope>
    <source>
        <strain evidence="11 12">DSM 12652</strain>
    </source>
</reference>
<keyword evidence="7 8" id="KW-0472">Membrane</keyword>
<dbReference type="PANTHER" id="PTHR30413:SF10">
    <property type="entry name" value="CAPSULE POLYSACCHARIDE EXPORT INNER-MEMBRANE PROTEIN CTRC"/>
    <property type="match status" value="1"/>
</dbReference>
<proteinExistence type="inferred from homology"/>
<evidence type="ECO:0000256" key="7">
    <source>
        <dbReference type="ARBA" id="ARBA00023136"/>
    </source>
</evidence>
<evidence type="ECO:0000256" key="5">
    <source>
        <dbReference type="ARBA" id="ARBA00022692"/>
    </source>
</evidence>
<dbReference type="PROSITE" id="PS51012">
    <property type="entry name" value="ABC_TM2"/>
    <property type="match status" value="1"/>
</dbReference>
<dbReference type="GO" id="GO:0005886">
    <property type="term" value="C:plasma membrane"/>
    <property type="evidence" value="ECO:0007669"/>
    <property type="project" value="UniProtKB-SubCell"/>
</dbReference>